<proteinExistence type="inferred from homology"/>
<dbReference type="InterPro" id="IPR025887">
    <property type="entry name" value="Glyco_hydro_31_N_dom"/>
</dbReference>
<dbReference type="CDD" id="cd06593">
    <property type="entry name" value="GH31_xylosidase_YicI"/>
    <property type="match status" value="1"/>
</dbReference>
<feature type="domain" description="Glycoside hydrolase family 31 TIM barrel" evidence="3">
    <location>
        <begin position="383"/>
        <end position="686"/>
    </location>
</feature>
<dbReference type="GO" id="GO:0005975">
    <property type="term" value="P:carbohydrate metabolic process"/>
    <property type="evidence" value="ECO:0007669"/>
    <property type="project" value="InterPro"/>
</dbReference>
<sequence>MPGTTFEKHPMYDLKRPPRSSAYSLAFRVYRLEFKVCSLEFKVYSYEFRVYSLKSNAYGLRLKACSLLLLFLIFTHFNATAQHSRLINEPVDISGDFRDFSNTIFFADSLAAFDAATGSGKIKWKRNEPFAAHNFNNSMLSYKRSFSNEFPAIEYAQDPVLPFSIEFTSPCTVRIRANTGSQGPATGTSLMLTGEPGKDASWKHSKISGGHQYTGAYGSVTIYENPWKILIRDASGKILTQTRSQADGKASYTPTLPFSFVRRASDYSRSVAAVFSISPDEKIFGCGESFTRLDKNGQKLVLWTHDPNGVETQTMYKPIPFYMSSRGYGMFMHTTAPITCDFGATYGESNAMQIGDENLDLFVFLGEPKDILDAYTDLTGKASMPPLWSFGLWMSRITYFSEEDGRNVAAKLRQNRIPSDVIHFDTGWFETDWRCDYRFAPSRFKDPEGMIADLKKQGFRTSLWQLPYFVPKNDLYPEIVAKGLAVKNGNGTLPYEDAVLDFSNENTVKWYEDKIAGLLKLGVSAIKVDFGEAAPLSGVYASGRTGFYEHNLYPLRYNKIVADLTRKMTGDNIIWARSTWAGSQRYPIHWGGDAETTNKGMEAQLRGGLSLGLSGFTFWSHDIGGFTMKTPEDLYRRWLPMGLLASHTRTHGQAPKEPWEYGEDFQDYFRKAVEMKYRLMPYIYTQSKIASEKGLPMVRALLVEFPGDPGAWMVDNEYMLGSEILVAPLFETGKTRNVYLPKGQWTDYQTGKTYGSGWHEIAAGELDVVMLVREGAVLPQVKVAQSTGEIDWANIELRNFSNAASAKVPLFLPGQDSVKAVTLVKKGGKYVVGTDPFVGKVKWAIR</sequence>
<comment type="similarity">
    <text evidence="1 2">Belongs to the glycosyl hydrolase 31 family.</text>
</comment>
<dbReference type="SUPFAM" id="SSF51445">
    <property type="entry name" value="(Trans)glycosidases"/>
    <property type="match status" value="1"/>
</dbReference>
<dbReference type="Gene3D" id="3.20.20.80">
    <property type="entry name" value="Glycosidases"/>
    <property type="match status" value="1"/>
</dbReference>
<evidence type="ECO:0000256" key="2">
    <source>
        <dbReference type="RuleBase" id="RU361185"/>
    </source>
</evidence>
<organism evidence="6 7">
    <name type="scientific">Dyadobacter soli</name>
    <dbReference type="NCBI Taxonomy" id="659014"/>
    <lineage>
        <taxon>Bacteria</taxon>
        <taxon>Pseudomonadati</taxon>
        <taxon>Bacteroidota</taxon>
        <taxon>Cytophagia</taxon>
        <taxon>Cytophagales</taxon>
        <taxon>Spirosomataceae</taxon>
        <taxon>Dyadobacter</taxon>
    </lineage>
</organism>
<dbReference type="InterPro" id="IPR017853">
    <property type="entry name" value="GH"/>
</dbReference>
<dbReference type="STRING" id="659014.SAMN04487996_10744"/>
<dbReference type="EMBL" id="FNAN01000007">
    <property type="protein sequence ID" value="SDE80561.1"/>
    <property type="molecule type" value="Genomic_DNA"/>
</dbReference>
<evidence type="ECO:0000256" key="1">
    <source>
        <dbReference type="ARBA" id="ARBA00007806"/>
    </source>
</evidence>
<evidence type="ECO:0000313" key="7">
    <source>
        <dbReference type="Proteomes" id="UP000198748"/>
    </source>
</evidence>
<dbReference type="SUPFAM" id="SSF51011">
    <property type="entry name" value="Glycosyl hydrolase domain"/>
    <property type="match status" value="1"/>
</dbReference>
<feature type="domain" description="Glycoside hydrolase family 31 N-terminal" evidence="4">
    <location>
        <begin position="162"/>
        <end position="341"/>
    </location>
</feature>
<dbReference type="SUPFAM" id="SSF74650">
    <property type="entry name" value="Galactose mutarotase-like"/>
    <property type="match status" value="1"/>
</dbReference>
<dbReference type="Pfam" id="PF01055">
    <property type="entry name" value="Glyco_hydro_31_2nd"/>
    <property type="match status" value="1"/>
</dbReference>
<dbReference type="GO" id="GO:0030246">
    <property type="term" value="F:carbohydrate binding"/>
    <property type="evidence" value="ECO:0007669"/>
    <property type="project" value="InterPro"/>
</dbReference>
<protein>
    <submittedName>
        <fullName evidence="6">Alpha-D-xyloside xylohydrolase</fullName>
    </submittedName>
</protein>
<dbReference type="Pfam" id="PF13802">
    <property type="entry name" value="Gal_mutarotas_2"/>
    <property type="match status" value="1"/>
</dbReference>
<name>A0A1G7FXI1_9BACT</name>
<dbReference type="InterPro" id="IPR000322">
    <property type="entry name" value="Glyco_hydro_31_TIM"/>
</dbReference>
<evidence type="ECO:0000313" key="6">
    <source>
        <dbReference type="EMBL" id="SDE80561.1"/>
    </source>
</evidence>
<dbReference type="AlphaFoldDB" id="A0A1G7FXI1"/>
<dbReference type="Proteomes" id="UP000198748">
    <property type="component" value="Unassembled WGS sequence"/>
</dbReference>
<dbReference type="PANTHER" id="PTHR22762:SF144">
    <property type="entry name" value="ALPHA-XYLOSIDASE"/>
    <property type="match status" value="1"/>
</dbReference>
<dbReference type="InterPro" id="IPR011013">
    <property type="entry name" value="Gal_mutarotase_sf_dom"/>
</dbReference>
<dbReference type="GO" id="GO:0004553">
    <property type="term" value="F:hydrolase activity, hydrolyzing O-glycosyl compounds"/>
    <property type="evidence" value="ECO:0007669"/>
    <property type="project" value="InterPro"/>
</dbReference>
<feature type="domain" description="Glycosyl hydrolase family 31 C-terminal" evidence="5">
    <location>
        <begin position="694"/>
        <end position="778"/>
    </location>
</feature>
<dbReference type="Gene3D" id="2.60.40.1760">
    <property type="entry name" value="glycosyl hydrolase (family 31)"/>
    <property type="match status" value="1"/>
</dbReference>
<gene>
    <name evidence="6" type="ORF">SAMN04487996_10744</name>
</gene>
<keyword evidence="2" id="KW-0326">Glycosidase</keyword>
<dbReference type="PANTHER" id="PTHR22762">
    <property type="entry name" value="ALPHA-GLUCOSIDASE"/>
    <property type="match status" value="1"/>
</dbReference>
<evidence type="ECO:0000259" key="5">
    <source>
        <dbReference type="Pfam" id="PF21365"/>
    </source>
</evidence>
<reference evidence="7" key="1">
    <citation type="submission" date="2016-10" db="EMBL/GenBank/DDBJ databases">
        <authorList>
            <person name="Varghese N."/>
            <person name="Submissions S."/>
        </authorList>
    </citation>
    <scope>NUCLEOTIDE SEQUENCE [LARGE SCALE GENOMIC DNA]</scope>
    <source>
        <strain evidence="7">DSM 25329</strain>
    </source>
</reference>
<accession>A0A1G7FXI1</accession>
<dbReference type="Pfam" id="PF21365">
    <property type="entry name" value="Glyco_hydro_31_3rd"/>
    <property type="match status" value="1"/>
</dbReference>
<evidence type="ECO:0000259" key="3">
    <source>
        <dbReference type="Pfam" id="PF01055"/>
    </source>
</evidence>
<dbReference type="InterPro" id="IPR013780">
    <property type="entry name" value="Glyco_hydro_b"/>
</dbReference>
<dbReference type="Gene3D" id="2.60.40.1180">
    <property type="entry name" value="Golgi alpha-mannosidase II"/>
    <property type="match status" value="1"/>
</dbReference>
<keyword evidence="2 6" id="KW-0378">Hydrolase</keyword>
<dbReference type="InterPro" id="IPR048395">
    <property type="entry name" value="Glyco_hydro_31_C"/>
</dbReference>
<dbReference type="CDD" id="cd14752">
    <property type="entry name" value="GH31_N"/>
    <property type="match status" value="1"/>
</dbReference>
<keyword evidence="7" id="KW-1185">Reference proteome</keyword>
<evidence type="ECO:0000259" key="4">
    <source>
        <dbReference type="Pfam" id="PF13802"/>
    </source>
</evidence>